<organism evidence="2 3">
    <name type="scientific">Candidatus Doudnabacteria bacterium CG10_big_fil_rev_8_21_14_0_10_41_10</name>
    <dbReference type="NCBI Taxonomy" id="1974551"/>
    <lineage>
        <taxon>Bacteria</taxon>
        <taxon>Candidatus Doudnaibacteriota</taxon>
    </lineage>
</organism>
<dbReference type="AlphaFoldDB" id="A0A2H0VH62"/>
<reference evidence="3" key="1">
    <citation type="submission" date="2017-09" db="EMBL/GenBank/DDBJ databases">
        <title>Depth-based differentiation of microbial function through sediment-hosted aquifers and enrichment of novel symbionts in the deep terrestrial subsurface.</title>
        <authorList>
            <person name="Probst A.J."/>
            <person name="Ladd B."/>
            <person name="Jarett J.K."/>
            <person name="Geller-Mcgrath D.E."/>
            <person name="Sieber C.M.K."/>
            <person name="Emerson J.B."/>
            <person name="Anantharaman K."/>
            <person name="Thomas B.C."/>
            <person name="Malmstrom R."/>
            <person name="Stieglmeier M."/>
            <person name="Klingl A."/>
            <person name="Woyke T."/>
            <person name="Ryan C.M."/>
            <person name="Banfield J.F."/>
        </authorList>
    </citation>
    <scope>NUCLEOTIDE SEQUENCE [LARGE SCALE GENOMIC DNA]</scope>
</reference>
<name>A0A2H0VH62_9BACT</name>
<sequence length="76" mass="8805">MFDIPESSRGARDFIRRKLLGLGFATVHKSIYISPYPCEEAVNFLRNSYSLAPGQLYIFESKVLEGEKVLRKYFKL</sequence>
<gene>
    <name evidence="2" type="ORF">COT91_00145</name>
</gene>
<evidence type="ECO:0000313" key="2">
    <source>
        <dbReference type="EMBL" id="PIR97679.1"/>
    </source>
</evidence>
<comment type="caution">
    <text evidence="2">The sequence shown here is derived from an EMBL/GenBank/DDBJ whole genome shotgun (WGS) entry which is preliminary data.</text>
</comment>
<dbReference type="EMBL" id="PFAJ01000003">
    <property type="protein sequence ID" value="PIR97679.1"/>
    <property type="molecule type" value="Genomic_DNA"/>
</dbReference>
<evidence type="ECO:0000259" key="1">
    <source>
        <dbReference type="Pfam" id="PF20803"/>
    </source>
</evidence>
<dbReference type="InterPro" id="IPR048846">
    <property type="entry name" value="PaaX-like_central"/>
</dbReference>
<protein>
    <recommendedName>
        <fullName evidence="1">Transcriptional repressor PaaX-like central Cas2-like domain-containing protein</fullName>
    </recommendedName>
</protein>
<accession>A0A2H0VH62</accession>
<evidence type="ECO:0000313" key="3">
    <source>
        <dbReference type="Proteomes" id="UP000230557"/>
    </source>
</evidence>
<feature type="domain" description="Transcriptional repressor PaaX-like central Cas2-like" evidence="1">
    <location>
        <begin position="1"/>
        <end position="66"/>
    </location>
</feature>
<proteinExistence type="predicted"/>
<dbReference type="Pfam" id="PF20803">
    <property type="entry name" value="PaaX_M"/>
    <property type="match status" value="1"/>
</dbReference>
<dbReference type="Proteomes" id="UP000230557">
    <property type="component" value="Unassembled WGS sequence"/>
</dbReference>